<accession>A0A0F9V3J7</accession>
<keyword evidence="1" id="KW-0472">Membrane</keyword>
<evidence type="ECO:0000256" key="1">
    <source>
        <dbReference type="SAM" id="Phobius"/>
    </source>
</evidence>
<feature type="transmembrane region" description="Helical" evidence="1">
    <location>
        <begin position="39"/>
        <end position="61"/>
    </location>
</feature>
<keyword evidence="1" id="KW-0812">Transmembrane</keyword>
<organism evidence="2">
    <name type="scientific">marine sediment metagenome</name>
    <dbReference type="NCBI Taxonomy" id="412755"/>
    <lineage>
        <taxon>unclassified sequences</taxon>
        <taxon>metagenomes</taxon>
        <taxon>ecological metagenomes</taxon>
    </lineage>
</organism>
<gene>
    <name evidence="2" type="ORF">LCGC14_0146810</name>
</gene>
<evidence type="ECO:0000313" key="2">
    <source>
        <dbReference type="EMBL" id="KKN98569.1"/>
    </source>
</evidence>
<comment type="caution">
    <text evidence="2">The sequence shown here is derived from an EMBL/GenBank/DDBJ whole genome shotgun (WGS) entry which is preliminary data.</text>
</comment>
<sequence length="126" mass="13369">MSNLDTAANTLITSESFKDELTKLATGDDSKTKRWLKNIAIIAAAPAIGFGLGRYAMYPVTRALVSKTGRKFIRSHPKTSKALAYGLPAAAGGAAGLGTLYHGLQWAAHKQSMEPKKGKVNANPAR</sequence>
<dbReference type="AlphaFoldDB" id="A0A0F9V3J7"/>
<feature type="transmembrane region" description="Helical" evidence="1">
    <location>
        <begin position="82"/>
        <end position="104"/>
    </location>
</feature>
<name>A0A0F9V3J7_9ZZZZ</name>
<proteinExistence type="predicted"/>
<protein>
    <submittedName>
        <fullName evidence="2">Uncharacterized protein</fullName>
    </submittedName>
</protein>
<keyword evidence="1" id="KW-1133">Transmembrane helix</keyword>
<reference evidence="2" key="1">
    <citation type="journal article" date="2015" name="Nature">
        <title>Complex archaea that bridge the gap between prokaryotes and eukaryotes.</title>
        <authorList>
            <person name="Spang A."/>
            <person name="Saw J.H."/>
            <person name="Jorgensen S.L."/>
            <person name="Zaremba-Niedzwiedzka K."/>
            <person name="Martijn J."/>
            <person name="Lind A.E."/>
            <person name="van Eijk R."/>
            <person name="Schleper C."/>
            <person name="Guy L."/>
            <person name="Ettema T.J."/>
        </authorList>
    </citation>
    <scope>NUCLEOTIDE SEQUENCE</scope>
</reference>
<dbReference type="EMBL" id="LAZR01000051">
    <property type="protein sequence ID" value="KKN98569.1"/>
    <property type="molecule type" value="Genomic_DNA"/>
</dbReference>